<evidence type="ECO:0000313" key="4">
    <source>
        <dbReference type="Proteomes" id="UP001152836"/>
    </source>
</evidence>
<dbReference type="PANTHER" id="PTHR21558">
    <property type="entry name" value="SPEER/SPETEX"/>
    <property type="match status" value="1"/>
</dbReference>
<keyword evidence="4" id="KW-1185">Reference proteome</keyword>
<comment type="caution">
    <text evidence="3">The sequence shown here is derived from an EMBL/GenBank/DDBJ whole genome shotgun (WGS) entry which is preliminary data.</text>
</comment>
<dbReference type="Pfam" id="PF04822">
    <property type="entry name" value="Takusan"/>
    <property type="match status" value="1"/>
</dbReference>
<gene>
    <name evidence="3" type="primary">LOC363337</name>
    <name evidence="3" type="ORF">PHOROB_LOCUS17808</name>
</gene>
<keyword evidence="1" id="KW-0175">Coiled coil</keyword>
<reference evidence="3" key="1">
    <citation type="submission" date="2022-06" db="EMBL/GenBank/DDBJ databases">
        <authorList>
            <person name="Andreotti S."/>
            <person name="Wyler E."/>
        </authorList>
    </citation>
    <scope>NUCLEOTIDE SEQUENCE</scope>
</reference>
<name>A0AAV0ACH7_PHORO</name>
<dbReference type="EMBL" id="CALSGD010001742">
    <property type="protein sequence ID" value="CAH7485880.1"/>
    <property type="molecule type" value="Genomic_DNA"/>
</dbReference>
<evidence type="ECO:0000259" key="2">
    <source>
        <dbReference type="Pfam" id="PF04822"/>
    </source>
</evidence>
<proteinExistence type="predicted"/>
<evidence type="ECO:0000256" key="1">
    <source>
        <dbReference type="SAM" id="Coils"/>
    </source>
</evidence>
<feature type="domain" description="Disks large homolog 5 N-terminal" evidence="2">
    <location>
        <begin position="6"/>
        <end position="88"/>
    </location>
</feature>
<organism evidence="3 4">
    <name type="scientific">Phodopus roborovskii</name>
    <name type="common">Roborovski's desert hamster</name>
    <name type="synonym">Cricetulus roborovskii</name>
    <dbReference type="NCBI Taxonomy" id="109678"/>
    <lineage>
        <taxon>Eukaryota</taxon>
        <taxon>Metazoa</taxon>
        <taxon>Chordata</taxon>
        <taxon>Craniata</taxon>
        <taxon>Vertebrata</taxon>
        <taxon>Euteleostomi</taxon>
        <taxon>Mammalia</taxon>
        <taxon>Eutheria</taxon>
        <taxon>Euarchontoglires</taxon>
        <taxon>Glires</taxon>
        <taxon>Rodentia</taxon>
        <taxon>Myomorpha</taxon>
        <taxon>Muroidea</taxon>
        <taxon>Cricetidae</taxon>
        <taxon>Cricetinae</taxon>
        <taxon>Phodopus</taxon>
    </lineage>
</organism>
<evidence type="ECO:0000313" key="3">
    <source>
        <dbReference type="EMBL" id="CAH7485880.1"/>
    </source>
</evidence>
<sequence length="103" mass="12374">MWAATEPSSQPTLLTKKQVKKEMERLSQELQLMTNHRNELRDRLLFLSDGNVDNRSYHKPNPLYEKLTLEHKQVMWELKIFESEKTEASEKFSELTKETVFYR</sequence>
<dbReference type="InterPro" id="IPR006907">
    <property type="entry name" value="DLG5_N"/>
</dbReference>
<dbReference type="PANTHER" id="PTHR21558:SF13">
    <property type="entry name" value="MCG129800-RELATED"/>
    <property type="match status" value="1"/>
</dbReference>
<feature type="coiled-coil region" evidence="1">
    <location>
        <begin position="16"/>
        <end position="43"/>
    </location>
</feature>
<accession>A0AAV0ACH7</accession>
<dbReference type="Proteomes" id="UP001152836">
    <property type="component" value="Unassembled WGS sequence"/>
</dbReference>
<dbReference type="AlphaFoldDB" id="A0AAV0ACH7"/>
<protein>
    <submittedName>
        <fullName evidence="3">LOC363337 protein</fullName>
    </submittedName>
</protein>